<gene>
    <name evidence="13" type="ORF">OKIOD_LOCUS2890</name>
</gene>
<dbReference type="InterPro" id="IPR017456">
    <property type="entry name" value="CTP_synthase_N"/>
</dbReference>
<evidence type="ECO:0000256" key="4">
    <source>
        <dbReference type="ARBA" id="ARBA00022741"/>
    </source>
</evidence>
<feature type="domain" description="CTP synthase N-terminal" evidence="12">
    <location>
        <begin position="2"/>
        <end position="271"/>
    </location>
</feature>
<dbReference type="CDD" id="cd01746">
    <property type="entry name" value="GATase1_CTP_Synthase"/>
    <property type="match status" value="1"/>
</dbReference>
<evidence type="ECO:0000313" key="13">
    <source>
        <dbReference type="EMBL" id="CAG5086723.1"/>
    </source>
</evidence>
<dbReference type="Gene3D" id="3.40.50.880">
    <property type="match status" value="1"/>
</dbReference>
<dbReference type="EMBL" id="OU015568">
    <property type="protein sequence ID" value="CAG5086723.1"/>
    <property type="molecule type" value="Genomic_DNA"/>
</dbReference>
<dbReference type="CDD" id="cd03113">
    <property type="entry name" value="CTPS_N"/>
    <property type="match status" value="1"/>
</dbReference>
<sequence length="609" mass="67884">MKYILVHGGVISGVGKGIISSSIGTLMKSIGLRVTAIKIDPYINIDAGTFNPYEHGETYVLNDGGECDLDLGNYERFIGLSLTKDNNITTGKMYSEVIQKERNGDYLGKTVQIIPHVTDHIMNTVERVAKLPTDGTNLEPEVCIIELGGTIGDIESMPFVEAFRQFEFKIGKENFMNLHVSLVPTPGSGEQKTKPIQNSVRTLRGQGLSPDMIVCRCKLALEDSTKRKISQFCSVSVDQVISVHDVGSIYRVPLILHEQKVTKFIRERLQLPKYVGSKNTLKKWRALAIKSEKSFKEVTIAFVGKYIQLEDAYVSVIKALKHSALAINRKLVIKFIDSEDLQNEAKLGHPARYYEAFQKLCSADGILVPGGFGTRGTEGKITAINWAREHKIPFLGICLGMQLAVVEFARNVMGLEGANSAEFDPQTKHPVIISMPEHHTGVMGGTMRCGQRTTIFKDKDCVMFKMYGKQEKISERHRHRYEVNPDFVQEIAAQGLKFVGEDVDGERMEIIELKDHPFFVGLQAHPEFESRPLKPSPPYLGLLLASIKKLENYLTNGCNLNTDVIGDDSDEEYLREEDFSKLMLDDDRQSSASRRASAVSASPASSETE</sequence>
<keyword evidence="3 9" id="KW-0436">Ligase</keyword>
<accession>A0ABN7RZU7</accession>
<dbReference type="NCBIfam" id="TIGR00337">
    <property type="entry name" value="PyrG"/>
    <property type="match status" value="1"/>
</dbReference>
<dbReference type="Proteomes" id="UP001158576">
    <property type="component" value="Chromosome PAR"/>
</dbReference>
<evidence type="ECO:0000313" key="14">
    <source>
        <dbReference type="Proteomes" id="UP001158576"/>
    </source>
</evidence>
<feature type="compositionally biased region" description="Low complexity" evidence="10">
    <location>
        <begin position="590"/>
        <end position="609"/>
    </location>
</feature>
<dbReference type="PANTHER" id="PTHR11550:SF0">
    <property type="entry name" value="CTP SYNTHASE-RELATED"/>
    <property type="match status" value="1"/>
</dbReference>
<keyword evidence="5 9" id="KW-0067">ATP-binding</keyword>
<evidence type="ECO:0000256" key="3">
    <source>
        <dbReference type="ARBA" id="ARBA00022598"/>
    </source>
</evidence>
<dbReference type="InterPro" id="IPR029062">
    <property type="entry name" value="Class_I_gatase-like"/>
</dbReference>
<comment type="pathway">
    <text evidence="1 9">Pyrimidine metabolism; CTP biosynthesis via de novo pathway; CTP from UDP: step 2/2.</text>
</comment>
<dbReference type="Gene3D" id="3.40.50.300">
    <property type="entry name" value="P-loop containing nucleotide triphosphate hydrolases"/>
    <property type="match status" value="1"/>
</dbReference>
<dbReference type="SUPFAM" id="SSF52317">
    <property type="entry name" value="Class I glutamine amidotransferase-like"/>
    <property type="match status" value="1"/>
</dbReference>
<evidence type="ECO:0000259" key="12">
    <source>
        <dbReference type="Pfam" id="PF06418"/>
    </source>
</evidence>
<keyword evidence="14" id="KW-1185">Reference proteome</keyword>
<evidence type="ECO:0000256" key="1">
    <source>
        <dbReference type="ARBA" id="ARBA00005171"/>
    </source>
</evidence>
<reference evidence="13 14" key="1">
    <citation type="submission" date="2021-04" db="EMBL/GenBank/DDBJ databases">
        <authorList>
            <person name="Bliznina A."/>
        </authorList>
    </citation>
    <scope>NUCLEOTIDE SEQUENCE [LARGE SCALE GENOMIC DNA]</scope>
</reference>
<dbReference type="Pfam" id="PF06418">
    <property type="entry name" value="CTP_synth_N"/>
    <property type="match status" value="1"/>
</dbReference>
<dbReference type="InterPro" id="IPR017926">
    <property type="entry name" value="GATASE"/>
</dbReference>
<evidence type="ECO:0000256" key="7">
    <source>
        <dbReference type="ARBA" id="ARBA00022975"/>
    </source>
</evidence>
<dbReference type="Pfam" id="PF00117">
    <property type="entry name" value="GATase"/>
    <property type="match status" value="1"/>
</dbReference>
<comment type="similarity">
    <text evidence="2 9">Belongs to the CTP synthase family.</text>
</comment>
<comment type="catalytic activity">
    <reaction evidence="8 9">
        <text>UTP + L-glutamine + ATP + H2O = CTP + L-glutamate + ADP + phosphate + 2 H(+)</text>
        <dbReference type="Rhea" id="RHEA:26426"/>
        <dbReference type="ChEBI" id="CHEBI:15377"/>
        <dbReference type="ChEBI" id="CHEBI:15378"/>
        <dbReference type="ChEBI" id="CHEBI:29985"/>
        <dbReference type="ChEBI" id="CHEBI:30616"/>
        <dbReference type="ChEBI" id="CHEBI:37563"/>
        <dbReference type="ChEBI" id="CHEBI:43474"/>
        <dbReference type="ChEBI" id="CHEBI:46398"/>
        <dbReference type="ChEBI" id="CHEBI:58359"/>
        <dbReference type="ChEBI" id="CHEBI:456216"/>
        <dbReference type="EC" id="6.3.4.2"/>
    </reaction>
</comment>
<evidence type="ECO:0000259" key="11">
    <source>
        <dbReference type="Pfam" id="PF00117"/>
    </source>
</evidence>
<dbReference type="EC" id="6.3.4.2" evidence="9"/>
<keyword evidence="7 9" id="KW-0665">Pyrimidine biosynthesis</keyword>
<name>A0ABN7RZU7_OIKDI</name>
<proteinExistence type="inferred from homology"/>
<evidence type="ECO:0000256" key="8">
    <source>
        <dbReference type="ARBA" id="ARBA00047781"/>
    </source>
</evidence>
<feature type="region of interest" description="Disordered" evidence="10">
    <location>
        <begin position="584"/>
        <end position="609"/>
    </location>
</feature>
<feature type="domain" description="Glutamine amidotransferase" evidence="11">
    <location>
        <begin position="310"/>
        <end position="538"/>
    </location>
</feature>
<evidence type="ECO:0000256" key="9">
    <source>
        <dbReference type="RuleBase" id="RU810713"/>
    </source>
</evidence>
<dbReference type="InterPro" id="IPR027417">
    <property type="entry name" value="P-loop_NTPase"/>
</dbReference>
<evidence type="ECO:0000256" key="6">
    <source>
        <dbReference type="ARBA" id="ARBA00022962"/>
    </source>
</evidence>
<evidence type="ECO:0000256" key="5">
    <source>
        <dbReference type="ARBA" id="ARBA00022840"/>
    </source>
</evidence>
<dbReference type="InterPro" id="IPR033828">
    <property type="entry name" value="GATase1_CTP_Synthase"/>
</dbReference>
<organism evidence="13 14">
    <name type="scientific">Oikopleura dioica</name>
    <name type="common">Tunicate</name>
    <dbReference type="NCBI Taxonomy" id="34765"/>
    <lineage>
        <taxon>Eukaryota</taxon>
        <taxon>Metazoa</taxon>
        <taxon>Chordata</taxon>
        <taxon>Tunicata</taxon>
        <taxon>Appendicularia</taxon>
        <taxon>Copelata</taxon>
        <taxon>Oikopleuridae</taxon>
        <taxon>Oikopleura</taxon>
    </lineage>
</organism>
<dbReference type="InterPro" id="IPR004468">
    <property type="entry name" value="CTP_synthase"/>
</dbReference>
<protein>
    <recommendedName>
        <fullName evidence="9">CTP synthase</fullName>
        <ecNumber evidence="9">6.3.4.2</ecNumber>
    </recommendedName>
    <alternativeName>
        <fullName evidence="9">UTP--ammonia ligase</fullName>
    </alternativeName>
</protein>
<dbReference type="NCBIfam" id="NF003792">
    <property type="entry name" value="PRK05380.1"/>
    <property type="match status" value="1"/>
</dbReference>
<comment type="function">
    <text evidence="9">Catalyzes the ATP-dependent amination of UTP to CTP with either L-glutamine or ammonia as the source of nitrogen.</text>
</comment>
<keyword evidence="6 9" id="KW-0315">Glutamine amidotransferase</keyword>
<evidence type="ECO:0000256" key="2">
    <source>
        <dbReference type="ARBA" id="ARBA00007533"/>
    </source>
</evidence>
<dbReference type="PROSITE" id="PS51273">
    <property type="entry name" value="GATASE_TYPE_1"/>
    <property type="match status" value="1"/>
</dbReference>
<evidence type="ECO:0000256" key="10">
    <source>
        <dbReference type="SAM" id="MobiDB-lite"/>
    </source>
</evidence>
<dbReference type="SUPFAM" id="SSF52540">
    <property type="entry name" value="P-loop containing nucleoside triphosphate hydrolases"/>
    <property type="match status" value="1"/>
</dbReference>
<keyword evidence="4 9" id="KW-0547">Nucleotide-binding</keyword>
<dbReference type="PANTHER" id="PTHR11550">
    <property type="entry name" value="CTP SYNTHASE"/>
    <property type="match status" value="1"/>
</dbReference>